<comment type="caution">
    <text evidence="2">The sequence shown here is derived from an EMBL/GenBank/DDBJ whole genome shotgun (WGS) entry which is preliminary data.</text>
</comment>
<feature type="region of interest" description="Disordered" evidence="1">
    <location>
        <begin position="337"/>
        <end position="393"/>
    </location>
</feature>
<keyword evidence="3" id="KW-1185">Reference proteome</keyword>
<dbReference type="EMBL" id="CAMPGE010012604">
    <property type="protein sequence ID" value="CAI2371372.1"/>
    <property type="molecule type" value="Genomic_DNA"/>
</dbReference>
<protein>
    <submittedName>
        <fullName evidence="2">Uncharacterized protein</fullName>
    </submittedName>
</protein>
<evidence type="ECO:0000313" key="2">
    <source>
        <dbReference type="EMBL" id="CAI2371372.1"/>
    </source>
</evidence>
<reference evidence="2" key="1">
    <citation type="submission" date="2023-07" db="EMBL/GenBank/DDBJ databases">
        <authorList>
            <consortium name="AG Swart"/>
            <person name="Singh M."/>
            <person name="Singh A."/>
            <person name="Seah K."/>
            <person name="Emmerich C."/>
        </authorList>
    </citation>
    <scope>NUCLEOTIDE SEQUENCE</scope>
    <source>
        <strain evidence="2">DP1</strain>
    </source>
</reference>
<feature type="compositionally biased region" description="Acidic residues" evidence="1">
    <location>
        <begin position="276"/>
        <end position="293"/>
    </location>
</feature>
<feature type="region of interest" description="Disordered" evidence="1">
    <location>
        <begin position="95"/>
        <end position="313"/>
    </location>
</feature>
<accession>A0AAD1UMC1</accession>
<proteinExistence type="predicted"/>
<feature type="compositionally biased region" description="Basic residues" evidence="1">
    <location>
        <begin position="256"/>
        <end position="267"/>
    </location>
</feature>
<feature type="compositionally biased region" description="Basic and acidic residues" evidence="1">
    <location>
        <begin position="168"/>
        <end position="206"/>
    </location>
</feature>
<dbReference type="AlphaFoldDB" id="A0AAD1UMC1"/>
<evidence type="ECO:0000256" key="1">
    <source>
        <dbReference type="SAM" id="MobiDB-lite"/>
    </source>
</evidence>
<name>A0AAD1UMC1_EUPCR</name>
<feature type="compositionally biased region" description="Basic and acidic residues" evidence="1">
    <location>
        <begin position="357"/>
        <end position="386"/>
    </location>
</feature>
<sequence length="393" mass="45228">MEKLDKDCLNVELDASDIDSKLTLLQESINKKLTDGYGYILQDQTLSAWIVQVAVKENNPKPKVSEDLKEFIEDNSSDFAEWLWEETPKCCPIKAPKAVEKPKLKAAEKPKEAPKTQNMQGSGKIFKKAIDNTKNKAPKKEQSSDKGPKSFVKTGEDGRKIIMRPKSKGAERGYKQDRSWPKEKSGKFNSDKSGEIKSNKDNKLLDLDLDSIIKKQKAQKKEEQEEEEEQDYQEYQGYEHYQAMPYYPRGYSRGRGSYRGRGKRGGFKPRTNEDHNNDDEPEEKQEGEGQDDATESHKPKRGGYKGKNYNPYYDPSYQAMYGAYNYMYGYPMMPSQGYYQPGHKNPKFGQRGKNMKWSKDMDQKKTEDTSTKKRDVKDLEKQKEGANENTAKS</sequence>
<feature type="compositionally biased region" description="Low complexity" evidence="1">
    <location>
        <begin position="233"/>
        <end position="255"/>
    </location>
</feature>
<organism evidence="2 3">
    <name type="scientific">Euplotes crassus</name>
    <dbReference type="NCBI Taxonomy" id="5936"/>
    <lineage>
        <taxon>Eukaryota</taxon>
        <taxon>Sar</taxon>
        <taxon>Alveolata</taxon>
        <taxon>Ciliophora</taxon>
        <taxon>Intramacronucleata</taxon>
        <taxon>Spirotrichea</taxon>
        <taxon>Hypotrichia</taxon>
        <taxon>Euplotida</taxon>
        <taxon>Euplotidae</taxon>
        <taxon>Moneuplotes</taxon>
    </lineage>
</organism>
<evidence type="ECO:0000313" key="3">
    <source>
        <dbReference type="Proteomes" id="UP001295684"/>
    </source>
</evidence>
<gene>
    <name evidence="2" type="ORF">ECRASSUSDP1_LOCUS12694</name>
</gene>
<feature type="compositionally biased region" description="Basic and acidic residues" evidence="1">
    <location>
        <begin position="97"/>
        <end position="114"/>
    </location>
</feature>
<feature type="compositionally biased region" description="Basic and acidic residues" evidence="1">
    <location>
        <begin position="128"/>
        <end position="160"/>
    </location>
</feature>
<dbReference type="Proteomes" id="UP001295684">
    <property type="component" value="Unassembled WGS sequence"/>
</dbReference>